<gene>
    <name evidence="2" type="ORF">HALTITAN_2858</name>
</gene>
<evidence type="ECO:0000313" key="2">
    <source>
        <dbReference type="EMBL" id="ELY20501.1"/>
    </source>
</evidence>
<dbReference type="AlphaFoldDB" id="L9U7D3"/>
<accession>L9U7D3</accession>
<sequence>MSSSKSSKKVSPAAKIMPLAASYGKRSSSLLTPSSSRSSGLGTEPSSSSVTLPVAVAADASISNNPVLLTATKVTEISLVPLATSSLGTSTDRMAVPSLKFNVSVTVAPSMLRVNSTSPLKPSEAVRPKFSVVKPSSPFSMMSGALTIARVVVGSVGSEMRSGEVTLR</sequence>
<reference evidence="2 3" key="1">
    <citation type="journal article" date="2013" name="Genome Announc.">
        <title>Draft Genome of the Marine Gammaproteobacterium Halomonas titanicae.</title>
        <authorList>
            <person name="Sanchez-Porro C."/>
            <person name="de la Haba R.R."/>
            <person name="Cruz-Hernandez N."/>
            <person name="Gonzalez J.M."/>
            <person name="Reyes-Guirao C."/>
            <person name="Navarro-Sampedro L."/>
            <person name="Carballo M."/>
            <person name="Ventosa A."/>
        </authorList>
    </citation>
    <scope>NUCLEOTIDE SEQUENCE [LARGE SCALE GENOMIC DNA]</scope>
    <source>
        <strain evidence="2 3">BH1</strain>
    </source>
</reference>
<organism evidence="2 3">
    <name type="scientific">Vreelandella titanicae BH1</name>
    <dbReference type="NCBI Taxonomy" id="1204738"/>
    <lineage>
        <taxon>Bacteria</taxon>
        <taxon>Pseudomonadati</taxon>
        <taxon>Pseudomonadota</taxon>
        <taxon>Gammaproteobacteria</taxon>
        <taxon>Oceanospirillales</taxon>
        <taxon>Halomonadaceae</taxon>
        <taxon>Vreelandella</taxon>
    </lineage>
</organism>
<feature type="region of interest" description="Disordered" evidence="1">
    <location>
        <begin position="24"/>
        <end position="47"/>
    </location>
</feature>
<proteinExistence type="predicted"/>
<dbReference type="Proteomes" id="UP000011651">
    <property type="component" value="Unassembled WGS sequence"/>
</dbReference>
<comment type="caution">
    <text evidence="2">The sequence shown here is derived from an EMBL/GenBank/DDBJ whole genome shotgun (WGS) entry which is preliminary data.</text>
</comment>
<protein>
    <submittedName>
        <fullName evidence="2">Uncharacterized protein</fullName>
    </submittedName>
</protein>
<feature type="compositionally biased region" description="Low complexity" evidence="1">
    <location>
        <begin position="26"/>
        <end position="47"/>
    </location>
</feature>
<name>L9U7D3_9GAMM</name>
<evidence type="ECO:0000313" key="3">
    <source>
        <dbReference type="Proteomes" id="UP000011651"/>
    </source>
</evidence>
<dbReference type="EMBL" id="AOPO01000017">
    <property type="protein sequence ID" value="ELY20501.1"/>
    <property type="molecule type" value="Genomic_DNA"/>
</dbReference>
<evidence type="ECO:0000256" key="1">
    <source>
        <dbReference type="SAM" id="MobiDB-lite"/>
    </source>
</evidence>